<proteinExistence type="predicted"/>
<evidence type="ECO:0000313" key="1">
    <source>
        <dbReference type="EMBL" id="KAE9259161.1"/>
    </source>
</evidence>
<reference evidence="1 2" key="1">
    <citation type="submission" date="2018-08" db="EMBL/GenBank/DDBJ databases">
        <title>Genomic investigation of the strawberry pathogen Phytophthora fragariae indicates pathogenicity is determined by transcriptional variation in three key races.</title>
        <authorList>
            <person name="Adams T.M."/>
            <person name="Armitage A.D."/>
            <person name="Sobczyk M.K."/>
            <person name="Bates H.J."/>
            <person name="Dunwell J.M."/>
            <person name="Nellist C.F."/>
            <person name="Harrison R.J."/>
        </authorList>
    </citation>
    <scope>NUCLEOTIDE SEQUENCE [LARGE SCALE GENOMIC DNA]</scope>
    <source>
        <strain evidence="1 2">SCRP333</strain>
    </source>
</reference>
<protein>
    <submittedName>
        <fullName evidence="1">Uncharacterized protein</fullName>
    </submittedName>
</protein>
<gene>
    <name evidence="1" type="ORF">PR003_g34905</name>
</gene>
<comment type="caution">
    <text evidence="1">The sequence shown here is derived from an EMBL/GenBank/DDBJ whole genome shotgun (WGS) entry which is preliminary data.</text>
</comment>
<keyword evidence="2" id="KW-1185">Reference proteome</keyword>
<evidence type="ECO:0000313" key="2">
    <source>
        <dbReference type="Proteomes" id="UP000434957"/>
    </source>
</evidence>
<accession>A0A6A4AP46</accession>
<dbReference type="Proteomes" id="UP000434957">
    <property type="component" value="Unassembled WGS sequence"/>
</dbReference>
<name>A0A6A4AP46_9STRA</name>
<dbReference type="AlphaFoldDB" id="A0A6A4AP46"/>
<organism evidence="1 2">
    <name type="scientific">Phytophthora rubi</name>
    <dbReference type="NCBI Taxonomy" id="129364"/>
    <lineage>
        <taxon>Eukaryota</taxon>
        <taxon>Sar</taxon>
        <taxon>Stramenopiles</taxon>
        <taxon>Oomycota</taxon>
        <taxon>Peronosporomycetes</taxon>
        <taxon>Peronosporales</taxon>
        <taxon>Peronosporaceae</taxon>
        <taxon>Phytophthora</taxon>
    </lineage>
</organism>
<sequence length="37" mass="4044">MVVRDHRRPYLIVMGRSTLTWNESSGSGASMVGASFS</sequence>
<dbReference type="EMBL" id="QXFT01012660">
    <property type="protein sequence ID" value="KAE9259161.1"/>
    <property type="molecule type" value="Genomic_DNA"/>
</dbReference>